<dbReference type="eggNOG" id="ENOG502SJNF">
    <property type="taxonomic scope" value="Eukaryota"/>
</dbReference>
<keyword evidence="1" id="KW-0805">Transcription regulation</keyword>
<name>A1CEA3_ASPCL</name>
<dbReference type="EMBL" id="DS027052">
    <property type="protein sequence ID" value="EAW11202.1"/>
    <property type="molecule type" value="Genomic_DNA"/>
</dbReference>
<dbReference type="Gene3D" id="4.10.240.10">
    <property type="entry name" value="Zn(2)-C6 fungal-type DNA-binding domain"/>
    <property type="match status" value="1"/>
</dbReference>
<dbReference type="RefSeq" id="XP_001272628.1">
    <property type="nucleotide sequence ID" value="XM_001272627.1"/>
</dbReference>
<dbReference type="GeneID" id="4705195"/>
<evidence type="ECO:0000313" key="8">
    <source>
        <dbReference type="Proteomes" id="UP000006701"/>
    </source>
</evidence>
<dbReference type="VEuPathDB" id="FungiDB:ACLA_088930"/>
<dbReference type="Proteomes" id="UP000006701">
    <property type="component" value="Unassembled WGS sequence"/>
</dbReference>
<keyword evidence="2" id="KW-0238">DNA-binding</keyword>
<dbReference type="InterPro" id="IPR001138">
    <property type="entry name" value="Zn2Cys6_DnaBD"/>
</dbReference>
<evidence type="ECO:0000256" key="2">
    <source>
        <dbReference type="ARBA" id="ARBA00023125"/>
    </source>
</evidence>
<evidence type="ECO:0000256" key="1">
    <source>
        <dbReference type="ARBA" id="ARBA00023015"/>
    </source>
</evidence>
<dbReference type="GO" id="GO:0003677">
    <property type="term" value="F:DNA binding"/>
    <property type="evidence" value="ECO:0007669"/>
    <property type="project" value="UniProtKB-KW"/>
</dbReference>
<keyword evidence="4" id="KW-0539">Nucleus</keyword>
<protein>
    <submittedName>
        <fullName evidence="7">C6 zinc finger domain protein</fullName>
    </submittedName>
</protein>
<dbReference type="HOGENOM" id="CLU_024934_9_3_1"/>
<feature type="domain" description="Zn(2)-C6 fungal-type" evidence="6">
    <location>
        <begin position="69"/>
        <end position="128"/>
    </location>
</feature>
<evidence type="ECO:0000256" key="5">
    <source>
        <dbReference type="SAM" id="MobiDB-lite"/>
    </source>
</evidence>
<dbReference type="STRING" id="344612.A1CEA3"/>
<evidence type="ECO:0000259" key="6">
    <source>
        <dbReference type="SMART" id="SM00066"/>
    </source>
</evidence>
<dbReference type="PANTHER" id="PTHR47784:SF9">
    <property type="entry name" value="ZN(II)2CYS6 TRANSCRIPTION FACTOR (EUROFUNG)"/>
    <property type="match status" value="1"/>
</dbReference>
<dbReference type="OMA" id="CLWPLRM"/>
<evidence type="ECO:0000313" key="7">
    <source>
        <dbReference type="EMBL" id="EAW11202.1"/>
    </source>
</evidence>
<dbReference type="InterPro" id="IPR036864">
    <property type="entry name" value="Zn2-C6_fun-type_DNA-bd_sf"/>
</dbReference>
<dbReference type="CDD" id="cd00067">
    <property type="entry name" value="GAL4"/>
    <property type="match status" value="1"/>
</dbReference>
<dbReference type="AlphaFoldDB" id="A1CEA3"/>
<dbReference type="PANTHER" id="PTHR47784">
    <property type="entry name" value="STEROL UPTAKE CONTROL PROTEIN 2"/>
    <property type="match status" value="1"/>
</dbReference>
<dbReference type="GO" id="GO:0001228">
    <property type="term" value="F:DNA-binding transcription activator activity, RNA polymerase II-specific"/>
    <property type="evidence" value="ECO:0007669"/>
    <property type="project" value="TreeGrafter"/>
</dbReference>
<sequence length="524" mass="57789">MSSTDTPSPAEAASRSQSMAISNPPGPSGPLQGQKSLFRIPMYKPTGTRSSSTGEHPTKREFRARRSHRKSRAGCLVCKTRRVKACCFVPAVTKTGPHPCDEAKPHCLRCQKHGVECVYTAPGDSTGGEGGAALLAQTKPGFASPDSRAYSMHLLEVSEKIDELLGLGSKKRQLPGTVGALHHFHNVTTPTVGAPRTQELLRQEVAELAFSVSAKRVSIVAKQLTRQTQTPFVMHTLIAVATSHLSHAVPDNTAYKLAEAYHWQRAIGQYSKELASGVGPHNMDSLFSTCLLMTVNSFALDEYNPRKSFVFSDDPGALSWLILQGGLRHLLGLTRPWLCISMWLGVFMDNVEESKVFDDHRPGRAGLHPALADICGIEDTTTEESNPYLWPLRMLTALLAAERSMKSFSMYTTFMGRLLPIFWDRLANKDPPALVILGWWLALLDSIGLWWAQTRVRSECAAICMYLEDSEDARVLRLLEFPAGVAGYLLKHVQDQTWEEDSAVIDTLLLCQPDTDFAALAEMR</sequence>
<dbReference type="InterPro" id="IPR053157">
    <property type="entry name" value="Sterol_Uptake_Regulator"/>
</dbReference>
<evidence type="ECO:0000256" key="4">
    <source>
        <dbReference type="ARBA" id="ARBA00023242"/>
    </source>
</evidence>
<proteinExistence type="predicted"/>
<dbReference type="SMART" id="SM00066">
    <property type="entry name" value="GAL4"/>
    <property type="match status" value="1"/>
</dbReference>
<dbReference type="Pfam" id="PF00172">
    <property type="entry name" value="Zn_clus"/>
    <property type="match status" value="1"/>
</dbReference>
<organism evidence="7 8">
    <name type="scientific">Aspergillus clavatus (strain ATCC 1007 / CBS 513.65 / DSM 816 / NCTC 3887 / NRRL 1 / QM 1276 / 107)</name>
    <dbReference type="NCBI Taxonomy" id="344612"/>
    <lineage>
        <taxon>Eukaryota</taxon>
        <taxon>Fungi</taxon>
        <taxon>Dikarya</taxon>
        <taxon>Ascomycota</taxon>
        <taxon>Pezizomycotina</taxon>
        <taxon>Eurotiomycetes</taxon>
        <taxon>Eurotiomycetidae</taxon>
        <taxon>Eurotiales</taxon>
        <taxon>Aspergillaceae</taxon>
        <taxon>Aspergillus</taxon>
        <taxon>Aspergillus subgen. Fumigati</taxon>
    </lineage>
</organism>
<dbReference type="OrthoDB" id="416217at2759"/>
<evidence type="ECO:0000256" key="3">
    <source>
        <dbReference type="ARBA" id="ARBA00023163"/>
    </source>
</evidence>
<keyword evidence="8" id="KW-1185">Reference proteome</keyword>
<gene>
    <name evidence="7" type="ORF">ACLA_088930</name>
</gene>
<accession>A1CEA3</accession>
<keyword evidence="3" id="KW-0804">Transcription</keyword>
<dbReference type="GO" id="GO:0008270">
    <property type="term" value="F:zinc ion binding"/>
    <property type="evidence" value="ECO:0007669"/>
    <property type="project" value="InterPro"/>
</dbReference>
<dbReference type="KEGG" id="act:ACLA_088930"/>
<reference evidence="7 8" key="1">
    <citation type="journal article" date="2008" name="PLoS Genet.">
        <title>Genomic islands in the pathogenic filamentous fungus Aspergillus fumigatus.</title>
        <authorList>
            <person name="Fedorova N.D."/>
            <person name="Khaldi N."/>
            <person name="Joardar V.S."/>
            <person name="Maiti R."/>
            <person name="Amedeo P."/>
            <person name="Anderson M.J."/>
            <person name="Crabtree J."/>
            <person name="Silva J.C."/>
            <person name="Badger J.H."/>
            <person name="Albarraq A."/>
            <person name="Angiuoli S."/>
            <person name="Bussey H."/>
            <person name="Bowyer P."/>
            <person name="Cotty P.J."/>
            <person name="Dyer P.S."/>
            <person name="Egan A."/>
            <person name="Galens K."/>
            <person name="Fraser-Liggett C.M."/>
            <person name="Haas B.J."/>
            <person name="Inman J.M."/>
            <person name="Kent R."/>
            <person name="Lemieux S."/>
            <person name="Malavazi I."/>
            <person name="Orvis J."/>
            <person name="Roemer T."/>
            <person name="Ronning C.M."/>
            <person name="Sundaram J.P."/>
            <person name="Sutton G."/>
            <person name="Turner G."/>
            <person name="Venter J.C."/>
            <person name="White O.R."/>
            <person name="Whitty B.R."/>
            <person name="Youngman P."/>
            <person name="Wolfe K.H."/>
            <person name="Goldman G.H."/>
            <person name="Wortman J.R."/>
            <person name="Jiang B."/>
            <person name="Denning D.W."/>
            <person name="Nierman W.C."/>
        </authorList>
    </citation>
    <scope>NUCLEOTIDE SEQUENCE [LARGE SCALE GENOMIC DNA]</scope>
    <source>
        <strain evidence="8">ATCC 1007 / CBS 513.65 / DSM 816 / NCTC 3887 / NRRL 1</strain>
    </source>
</reference>
<feature type="region of interest" description="Disordered" evidence="5">
    <location>
        <begin position="1"/>
        <end position="66"/>
    </location>
</feature>